<evidence type="ECO:0000313" key="2">
    <source>
        <dbReference type="EMBL" id="KPI91503.1"/>
    </source>
</evidence>
<name>A0A194PEQ5_PAPXU</name>
<keyword evidence="3" id="KW-1185">Reference proteome</keyword>
<evidence type="ECO:0000256" key="1">
    <source>
        <dbReference type="SAM" id="MobiDB-lite"/>
    </source>
</evidence>
<feature type="region of interest" description="Disordered" evidence="1">
    <location>
        <begin position="1"/>
        <end position="55"/>
    </location>
</feature>
<dbReference type="EMBL" id="KQ459606">
    <property type="protein sequence ID" value="KPI91503.1"/>
    <property type="molecule type" value="Genomic_DNA"/>
</dbReference>
<proteinExistence type="predicted"/>
<protein>
    <submittedName>
        <fullName evidence="2">Uncharacterized protein</fullName>
    </submittedName>
</protein>
<dbReference type="Proteomes" id="UP000053268">
    <property type="component" value="Unassembled WGS sequence"/>
</dbReference>
<feature type="compositionally biased region" description="Basic and acidic residues" evidence="1">
    <location>
        <begin position="39"/>
        <end position="49"/>
    </location>
</feature>
<gene>
    <name evidence="2" type="ORF">RR46_15007</name>
</gene>
<reference evidence="2 3" key="1">
    <citation type="journal article" date="2015" name="Nat. Commun.">
        <title>Outbred genome sequencing and CRISPR/Cas9 gene editing in butterflies.</title>
        <authorList>
            <person name="Li X."/>
            <person name="Fan D."/>
            <person name="Zhang W."/>
            <person name="Liu G."/>
            <person name="Zhang L."/>
            <person name="Zhao L."/>
            <person name="Fang X."/>
            <person name="Chen L."/>
            <person name="Dong Y."/>
            <person name="Chen Y."/>
            <person name="Ding Y."/>
            <person name="Zhao R."/>
            <person name="Feng M."/>
            <person name="Zhu Y."/>
            <person name="Feng Y."/>
            <person name="Jiang X."/>
            <person name="Zhu D."/>
            <person name="Xiang H."/>
            <person name="Feng X."/>
            <person name="Li S."/>
            <person name="Wang J."/>
            <person name="Zhang G."/>
            <person name="Kronforst M.R."/>
            <person name="Wang W."/>
        </authorList>
    </citation>
    <scope>NUCLEOTIDE SEQUENCE [LARGE SCALE GENOMIC DNA]</scope>
    <source>
        <strain evidence="2">Ya'a_city_454_Px</strain>
        <tissue evidence="2">Whole body</tissue>
    </source>
</reference>
<accession>A0A194PEQ5</accession>
<feature type="compositionally biased region" description="Basic and acidic residues" evidence="1">
    <location>
        <begin position="16"/>
        <end position="26"/>
    </location>
</feature>
<dbReference type="AlphaFoldDB" id="A0A194PEQ5"/>
<evidence type="ECO:0000313" key="3">
    <source>
        <dbReference type="Proteomes" id="UP000053268"/>
    </source>
</evidence>
<organism evidence="2 3">
    <name type="scientific">Papilio xuthus</name>
    <name type="common">Asian swallowtail butterfly</name>
    <dbReference type="NCBI Taxonomy" id="66420"/>
    <lineage>
        <taxon>Eukaryota</taxon>
        <taxon>Metazoa</taxon>
        <taxon>Ecdysozoa</taxon>
        <taxon>Arthropoda</taxon>
        <taxon>Hexapoda</taxon>
        <taxon>Insecta</taxon>
        <taxon>Pterygota</taxon>
        <taxon>Neoptera</taxon>
        <taxon>Endopterygota</taxon>
        <taxon>Lepidoptera</taxon>
        <taxon>Glossata</taxon>
        <taxon>Ditrysia</taxon>
        <taxon>Papilionoidea</taxon>
        <taxon>Papilionidae</taxon>
        <taxon>Papilioninae</taxon>
        <taxon>Papilio</taxon>
    </lineage>
</organism>
<sequence>MALVTIRRTPSVQTPRKTDDEDKSSDTNDDDLGNRNKSTRGELGREGSRDVGSGAALIVPARVLCPWSPRRAVRLANKPHPPGKSRPQIRCFVRVS</sequence>